<proteinExistence type="predicted"/>
<sequence>MFKNELQTRDIPYGWTMIFENSTNNSAVLEEKMKGYACFLIALINKPKQTVLPIWELLTNEHSLSFYNIN</sequence>
<dbReference type="AlphaFoldDB" id="A0A0V8QAE4"/>
<accession>A0A0V8QAE4</accession>
<gene>
    <name evidence="1" type="ORF">ASU35_16065</name>
</gene>
<evidence type="ECO:0000313" key="1">
    <source>
        <dbReference type="EMBL" id="KSV57544.1"/>
    </source>
</evidence>
<keyword evidence="2" id="KW-1185">Reference proteome</keyword>
<name>A0A0V8QAE4_9FIRM</name>
<organism evidence="1 2">
    <name type="scientific">Acetivibrio ethanolgignens</name>
    <dbReference type="NCBI Taxonomy" id="290052"/>
    <lineage>
        <taxon>Bacteria</taxon>
        <taxon>Bacillati</taxon>
        <taxon>Bacillota</taxon>
        <taxon>Clostridia</taxon>
        <taxon>Eubacteriales</taxon>
        <taxon>Oscillospiraceae</taxon>
        <taxon>Acetivibrio</taxon>
    </lineage>
</organism>
<comment type="caution">
    <text evidence="1">The sequence shown here is derived from an EMBL/GenBank/DDBJ whole genome shotgun (WGS) entry which is preliminary data.</text>
</comment>
<dbReference type="Proteomes" id="UP000054874">
    <property type="component" value="Unassembled WGS sequence"/>
</dbReference>
<dbReference type="EMBL" id="LNAM01000215">
    <property type="protein sequence ID" value="KSV57544.1"/>
    <property type="molecule type" value="Genomic_DNA"/>
</dbReference>
<evidence type="ECO:0000313" key="2">
    <source>
        <dbReference type="Proteomes" id="UP000054874"/>
    </source>
</evidence>
<protein>
    <submittedName>
        <fullName evidence="1">Uncharacterized protein</fullName>
    </submittedName>
</protein>
<reference evidence="1 2" key="1">
    <citation type="submission" date="2015-11" db="EMBL/GenBank/DDBJ databases">
        <title>Butyribacter intestini gen. nov., sp. nov., a butyric acid-producing bacterium of the family Lachnospiraceae isolated from the human faeces.</title>
        <authorList>
            <person name="Zou Y."/>
            <person name="Xue W."/>
            <person name="Luo G."/>
            <person name="Lv M."/>
        </authorList>
    </citation>
    <scope>NUCLEOTIDE SEQUENCE [LARGE SCALE GENOMIC DNA]</scope>
    <source>
        <strain evidence="1 2">ACET-33324</strain>
    </source>
</reference>